<feature type="signal peptide" evidence="1">
    <location>
        <begin position="1"/>
        <end position="21"/>
    </location>
</feature>
<evidence type="ECO:0000313" key="2">
    <source>
        <dbReference type="EMBL" id="QBM27697.1"/>
    </source>
</evidence>
<dbReference type="Gene3D" id="2.40.50.320">
    <property type="entry name" value="Copper binding periplasmic protein CusF"/>
    <property type="match status" value="1"/>
</dbReference>
<reference evidence="2 3" key="1">
    <citation type="submission" date="2019-03" db="EMBL/GenBank/DDBJ databases">
        <authorList>
            <person name="Sebastian G."/>
            <person name="Baumann P."/>
            <person name="Ruckert C."/>
            <person name="Kalinowski J."/>
            <person name="Nebel B."/>
            <person name="Takors R."/>
            <person name="Blombach B."/>
        </authorList>
    </citation>
    <scope>NUCLEOTIDE SEQUENCE [LARGE SCALE GENOMIC DNA]</scope>
    <source>
        <strain evidence="2 3">DSM 1084</strain>
    </source>
</reference>
<sequence length="98" mass="10635" precursor="true">MTHFLRTLIASTSLIATLAVAADPLPLVDAEVRKVDTAAGKITLKHGDIPNLDMPAMTMVFQVRNPATLPPLKVGDQVRFRAEKVNGAYVASDIEPRR</sequence>
<name>A0A4P6WVY2_HYDPS</name>
<dbReference type="Proteomes" id="UP000293912">
    <property type="component" value="Chromosome"/>
</dbReference>
<evidence type="ECO:0000256" key="1">
    <source>
        <dbReference type="SAM" id="SignalP"/>
    </source>
</evidence>
<gene>
    <name evidence="2" type="ORF">HPF_08375</name>
</gene>
<dbReference type="AlphaFoldDB" id="A0A4P6WVY2"/>
<dbReference type="RefSeq" id="WP_133156305.1">
    <property type="nucleotide sequence ID" value="NZ_CP037867.1"/>
</dbReference>
<proteinExistence type="predicted"/>
<evidence type="ECO:0000313" key="3">
    <source>
        <dbReference type="Proteomes" id="UP000293912"/>
    </source>
</evidence>
<organism evidence="2 3">
    <name type="scientific">Hydrogenophaga pseudoflava</name>
    <name type="common">Pseudomonas carboxydoflava</name>
    <dbReference type="NCBI Taxonomy" id="47421"/>
    <lineage>
        <taxon>Bacteria</taxon>
        <taxon>Pseudomonadati</taxon>
        <taxon>Pseudomonadota</taxon>
        <taxon>Betaproteobacteria</taxon>
        <taxon>Burkholderiales</taxon>
        <taxon>Comamonadaceae</taxon>
        <taxon>Hydrogenophaga</taxon>
    </lineage>
</organism>
<dbReference type="Pfam" id="PF11604">
    <property type="entry name" value="CusF_Ec"/>
    <property type="match status" value="1"/>
</dbReference>
<keyword evidence="3" id="KW-1185">Reference proteome</keyword>
<keyword evidence="1" id="KW-0732">Signal</keyword>
<dbReference type="EMBL" id="CP037867">
    <property type="protein sequence ID" value="QBM27697.1"/>
    <property type="molecule type" value="Genomic_DNA"/>
</dbReference>
<accession>A0A4P6WVY2</accession>
<feature type="chain" id="PRO_5020512376" evidence="1">
    <location>
        <begin position="22"/>
        <end position="98"/>
    </location>
</feature>
<protein>
    <submittedName>
        <fullName evidence="2">Periplasmic copper-binding protein</fullName>
    </submittedName>
</protein>
<dbReference type="InterPro" id="IPR042230">
    <property type="entry name" value="CusF_sf"/>
</dbReference>
<dbReference type="InterPro" id="IPR021647">
    <property type="entry name" value="CusF_Ec"/>
</dbReference>
<dbReference type="KEGG" id="hpse:HPF_08375"/>